<dbReference type="RefSeq" id="WP_042459743.1">
    <property type="nucleotide sequence ID" value="NZ_BBPN01000061.1"/>
</dbReference>
<accession>A0A1H8A3X9</accession>
<keyword evidence="3" id="KW-1185">Reference proteome</keyword>
<gene>
    <name evidence="2" type="ORF">SAMN05414137_1416</name>
</gene>
<dbReference type="AlphaFoldDB" id="A0A1H8A3X9"/>
<evidence type="ECO:0000256" key="1">
    <source>
        <dbReference type="SAM" id="MobiDB-lite"/>
    </source>
</evidence>
<evidence type="ECO:0000313" key="2">
    <source>
        <dbReference type="EMBL" id="SEM65602.1"/>
    </source>
</evidence>
<proteinExistence type="predicted"/>
<dbReference type="STRING" id="235985.SAMN05414137_1416"/>
<evidence type="ECO:0000313" key="3">
    <source>
        <dbReference type="Proteomes" id="UP000183015"/>
    </source>
</evidence>
<protein>
    <submittedName>
        <fullName evidence="2">Uncharacterized protein</fullName>
    </submittedName>
</protein>
<feature type="region of interest" description="Disordered" evidence="1">
    <location>
        <begin position="298"/>
        <end position="318"/>
    </location>
</feature>
<name>A0A1H8A3X9_STRJI</name>
<sequence length="318" mass="33496">MTQIPGQLTPRVVAALIDQLLDENPTAAPDHAPGLAPTQAERFSRLLDGVDALTRRLAQQVHFQAMTPGSATPGVLRALTSGRLRLQGALDSLDPVRRFIRTDDQHADEVARRLTRVREHLHETASLLIREGADAVEEAATSPAPPAMGAAVGQDAVRSAEDVAGRLAVVLRRLPRPCEGHDGLVGQLRLAQEAYWPFDVAGVLAAHIRELSDATDPGQVEAHAALSIALSHVGRGIAALGDAAGHQAALARPDAGRDYVARASLDDGLDDAYVALHQAVAVLRGLANAATVGGTSPTIVQTKSASRSSGVPTQRRRR</sequence>
<dbReference type="EMBL" id="FOAZ01000041">
    <property type="protein sequence ID" value="SEM65602.1"/>
    <property type="molecule type" value="Genomic_DNA"/>
</dbReference>
<organism evidence="2 3">
    <name type="scientific">Streptacidiphilus jiangxiensis</name>
    <dbReference type="NCBI Taxonomy" id="235985"/>
    <lineage>
        <taxon>Bacteria</taxon>
        <taxon>Bacillati</taxon>
        <taxon>Actinomycetota</taxon>
        <taxon>Actinomycetes</taxon>
        <taxon>Kitasatosporales</taxon>
        <taxon>Streptomycetaceae</taxon>
        <taxon>Streptacidiphilus</taxon>
    </lineage>
</organism>
<feature type="compositionally biased region" description="Polar residues" evidence="1">
    <location>
        <begin position="298"/>
        <end position="312"/>
    </location>
</feature>
<dbReference type="Proteomes" id="UP000183015">
    <property type="component" value="Unassembled WGS sequence"/>
</dbReference>
<reference evidence="3" key="1">
    <citation type="submission" date="2016-10" db="EMBL/GenBank/DDBJ databases">
        <authorList>
            <person name="Varghese N."/>
        </authorList>
    </citation>
    <scope>NUCLEOTIDE SEQUENCE [LARGE SCALE GENOMIC DNA]</scope>
    <source>
        <strain evidence="3">DSM 45096 / BCRC 16803 / CGMCC 4.1857 / CIP 109030 / JCM 12277 / KCTC 19219 / NBRC 100920 / 33214</strain>
    </source>
</reference>